<dbReference type="AlphaFoldDB" id="A0A2G9U3Y3"/>
<evidence type="ECO:0000256" key="3">
    <source>
        <dbReference type="ARBA" id="ARBA00012804"/>
    </source>
</evidence>
<dbReference type="Gene3D" id="3.50.50.60">
    <property type="entry name" value="FAD/NAD(P)-binding domain"/>
    <property type="match status" value="2"/>
</dbReference>
<dbReference type="InterPro" id="IPR050703">
    <property type="entry name" value="Flavin_MAO"/>
</dbReference>
<dbReference type="Pfam" id="PF13450">
    <property type="entry name" value="NAD_binding_8"/>
    <property type="match status" value="1"/>
</dbReference>
<reference evidence="6 7" key="1">
    <citation type="submission" date="2015-09" db="EMBL/GenBank/DDBJ databases">
        <title>Draft genome of the parasitic nematode Teladorsagia circumcincta isolate WARC Sus (inbred).</title>
        <authorList>
            <person name="Mitreva M."/>
        </authorList>
    </citation>
    <scope>NUCLEOTIDE SEQUENCE [LARGE SCALE GENOMIC DNA]</scope>
    <source>
        <strain evidence="6 7">S</strain>
    </source>
</reference>
<dbReference type="GO" id="GO:0005741">
    <property type="term" value="C:mitochondrial outer membrane"/>
    <property type="evidence" value="ECO:0007669"/>
    <property type="project" value="UniProtKB-SubCell"/>
</dbReference>
<comment type="catalytic activity">
    <reaction evidence="4">
        <text>a secondary aliphatic amine + O2 + H2O = a primary amine + an aldehyde + H2O2</text>
        <dbReference type="Rhea" id="RHEA:26414"/>
        <dbReference type="ChEBI" id="CHEBI:15377"/>
        <dbReference type="ChEBI" id="CHEBI:15379"/>
        <dbReference type="ChEBI" id="CHEBI:16240"/>
        <dbReference type="ChEBI" id="CHEBI:17478"/>
        <dbReference type="ChEBI" id="CHEBI:58855"/>
        <dbReference type="ChEBI" id="CHEBI:65296"/>
        <dbReference type="EC" id="1.4.3.4"/>
    </reaction>
</comment>
<dbReference type="EC" id="1.4.3.4" evidence="3"/>
<dbReference type="EMBL" id="KZ350103">
    <property type="protein sequence ID" value="PIO64220.1"/>
    <property type="molecule type" value="Genomic_DNA"/>
</dbReference>
<dbReference type="InterPro" id="IPR002937">
    <property type="entry name" value="Amino_oxidase"/>
</dbReference>
<protein>
    <recommendedName>
        <fullName evidence="3">monoamine oxidase</fullName>
        <ecNumber evidence="3">1.4.3.4</ecNumber>
    </recommendedName>
</protein>
<sequence length="593" mass="64417">MESATTAKSAVATDYDVIIVGAGLTGLTAAREIRKAIPGARVGLLEARDQVGGRVRAASMSTAEGEAWQAESESFTTRRSFGDALNSTELPSWATRNVHDYLLNSGQTKPTMDTANRLLQTLFDSPDKSVSVLHLILAAASENATVADLLSRYGHGQALLMQGGLNRLTRAMAEDMDVQLNETVTSIEEGDSVVSVKTPNRVYQARQVVVTVPPVVASTIQFSPPLQSEYAQFIESYRPTGRAHYFTITFENPFWRGRGKNGQIIHTNPQGPVVWLTAFDVGEPTMCAGVGATGVLWGIAHVSEDLAPAPRRAAYLDIVTRALGGNGLQPEEYFSEDPTSRGSIAVLPPNVDIESLRYLQGVNDHGERMLFASAEYSNVSMGLMNGAVLSGKAAGEMAARRLRSVSETDREDNEIANLIRLNDDVTKTTRPLQGTVDSRRTNDTTTASAFVYNTSTHYPVTQPIEVTTFKHFSFGNVDVDEEDDPSNLIQNDETTGESAGVDTATEGTSFVYHTSTLNPRAEPVETSTFKHFSFGNAEQALSNDTVLTSPNQDIAKRLKEILDEAPTSNSLQLARQLSEILHNLLLSMPEERQ</sequence>
<dbReference type="Pfam" id="PF01593">
    <property type="entry name" value="Amino_oxidase"/>
    <property type="match status" value="1"/>
</dbReference>
<evidence type="ECO:0000259" key="5">
    <source>
        <dbReference type="Pfam" id="PF01593"/>
    </source>
</evidence>
<comment type="subcellular location">
    <subcellularLocation>
        <location evidence="1">Mitochondrion outer membrane</location>
        <topology evidence="1">Single-pass type IV membrane protein</topology>
        <orientation evidence="1">Cytoplasmic side</orientation>
    </subcellularLocation>
</comment>
<dbReference type="GO" id="GO:0097621">
    <property type="term" value="F:monoamine oxidase activity"/>
    <property type="evidence" value="ECO:0007669"/>
    <property type="project" value="UniProtKB-EC"/>
</dbReference>
<dbReference type="OrthoDB" id="7777654at2759"/>
<evidence type="ECO:0000256" key="4">
    <source>
        <dbReference type="ARBA" id="ARBA00048448"/>
    </source>
</evidence>
<comment type="similarity">
    <text evidence="2">Belongs to the flavin monoamine oxidase family.</text>
</comment>
<dbReference type="PANTHER" id="PTHR43563:SF18">
    <property type="entry name" value="AMINE OXIDASE DOMAIN-CONTAINING PROTEIN"/>
    <property type="match status" value="1"/>
</dbReference>
<dbReference type="SUPFAM" id="SSF54373">
    <property type="entry name" value="FAD-linked reductases, C-terminal domain"/>
    <property type="match status" value="1"/>
</dbReference>
<evidence type="ECO:0000313" key="7">
    <source>
        <dbReference type="Proteomes" id="UP000230423"/>
    </source>
</evidence>
<evidence type="ECO:0000256" key="1">
    <source>
        <dbReference type="ARBA" id="ARBA00004362"/>
    </source>
</evidence>
<evidence type="ECO:0000256" key="2">
    <source>
        <dbReference type="ARBA" id="ARBA00005995"/>
    </source>
</evidence>
<accession>A0A2G9U3Y3</accession>
<keyword evidence="7" id="KW-1185">Reference proteome</keyword>
<name>A0A2G9U3Y3_TELCI</name>
<proteinExistence type="inferred from homology"/>
<gene>
    <name evidence="6" type="ORF">TELCIR_14159</name>
</gene>
<dbReference type="InterPro" id="IPR036188">
    <property type="entry name" value="FAD/NAD-bd_sf"/>
</dbReference>
<dbReference type="Proteomes" id="UP000230423">
    <property type="component" value="Unassembled WGS sequence"/>
</dbReference>
<evidence type="ECO:0000313" key="6">
    <source>
        <dbReference type="EMBL" id="PIO64220.1"/>
    </source>
</evidence>
<feature type="domain" description="Amine oxidase" evidence="5">
    <location>
        <begin position="95"/>
        <end position="394"/>
    </location>
</feature>
<organism evidence="6 7">
    <name type="scientific">Teladorsagia circumcincta</name>
    <name type="common">Brown stomach worm</name>
    <name type="synonym">Ostertagia circumcincta</name>
    <dbReference type="NCBI Taxonomy" id="45464"/>
    <lineage>
        <taxon>Eukaryota</taxon>
        <taxon>Metazoa</taxon>
        <taxon>Ecdysozoa</taxon>
        <taxon>Nematoda</taxon>
        <taxon>Chromadorea</taxon>
        <taxon>Rhabditida</taxon>
        <taxon>Rhabditina</taxon>
        <taxon>Rhabditomorpha</taxon>
        <taxon>Strongyloidea</taxon>
        <taxon>Trichostrongylidae</taxon>
        <taxon>Teladorsagia</taxon>
    </lineage>
</organism>
<dbReference type="SUPFAM" id="SSF51905">
    <property type="entry name" value="FAD/NAD(P)-binding domain"/>
    <property type="match status" value="1"/>
</dbReference>
<dbReference type="PANTHER" id="PTHR43563">
    <property type="entry name" value="AMINE OXIDASE"/>
    <property type="match status" value="1"/>
</dbReference>